<evidence type="ECO:0000256" key="1">
    <source>
        <dbReference type="ARBA" id="ARBA00008478"/>
    </source>
</evidence>
<keyword evidence="8" id="KW-1185">Reference proteome</keyword>
<dbReference type="AlphaFoldDB" id="A0ABD5YT54"/>
<keyword evidence="2" id="KW-0805">Transcription regulation</keyword>
<proteinExistence type="inferred from homology"/>
<dbReference type="Pfam" id="PF08753">
    <property type="entry name" value="NikR_C"/>
    <property type="match status" value="1"/>
</dbReference>
<dbReference type="PANTHER" id="PTHR34719:SF2">
    <property type="entry name" value="NICKEL-RESPONSIVE REGULATOR"/>
    <property type="match status" value="1"/>
</dbReference>
<dbReference type="Gene3D" id="1.10.1220.10">
    <property type="entry name" value="Met repressor-like"/>
    <property type="match status" value="1"/>
</dbReference>
<dbReference type="InterPro" id="IPR027271">
    <property type="entry name" value="Acetolactate_synth/TF_NikR_C"/>
</dbReference>
<dbReference type="GO" id="GO:0003677">
    <property type="term" value="F:DNA binding"/>
    <property type="evidence" value="ECO:0007669"/>
    <property type="project" value="UniProtKB-KW"/>
</dbReference>
<comment type="caution">
    <text evidence="7">The sequence shown here is derived from an EMBL/GenBank/DDBJ whole genome shotgun (WGS) entry which is preliminary data.</text>
</comment>
<dbReference type="InterPro" id="IPR045865">
    <property type="entry name" value="ACT-like_dom_sf"/>
</dbReference>
<gene>
    <name evidence="7" type="ORF">ACFQL7_11395</name>
</gene>
<dbReference type="Proteomes" id="UP001596417">
    <property type="component" value="Unassembled WGS sequence"/>
</dbReference>
<evidence type="ECO:0000259" key="6">
    <source>
        <dbReference type="Pfam" id="PF08753"/>
    </source>
</evidence>
<sequence length="131" mass="14903">MRTSLNIPKEDLAAFDAVWQSEGYDSRSRAVREAIREYTEAHARLEETTGEVVALLAFDYEHHAVIEPLHTVQHEFQDVISATSHAHQGDWCLEGVFCRGSAPRVRELVYELRDFDAVGRVKVMTLMANDD</sequence>
<dbReference type="PANTHER" id="PTHR34719">
    <property type="entry name" value="NICKEL-RESPONSIVE REGULATOR"/>
    <property type="match status" value="1"/>
</dbReference>
<evidence type="ECO:0000313" key="8">
    <source>
        <dbReference type="Proteomes" id="UP001596417"/>
    </source>
</evidence>
<dbReference type="InterPro" id="IPR014864">
    <property type="entry name" value="TF_NikR_Ni-bd_C"/>
</dbReference>
<dbReference type="GeneID" id="76199998"/>
<evidence type="ECO:0000256" key="4">
    <source>
        <dbReference type="ARBA" id="ARBA00023163"/>
    </source>
</evidence>
<accession>A0ABD5YT54</accession>
<dbReference type="EMBL" id="JBHTAX010000001">
    <property type="protein sequence ID" value="MFC7190396.1"/>
    <property type="molecule type" value="Genomic_DNA"/>
</dbReference>
<dbReference type="InterPro" id="IPR013321">
    <property type="entry name" value="Arc_rbn_hlx_hlx"/>
</dbReference>
<feature type="domain" description="Ribbon-helix-helix protein CopG" evidence="5">
    <location>
        <begin position="1"/>
        <end position="39"/>
    </location>
</feature>
<keyword evidence="3" id="KW-0238">DNA-binding</keyword>
<feature type="domain" description="Transcription factor NikR nickel binding C-terminal" evidence="6">
    <location>
        <begin position="56"/>
        <end position="125"/>
    </location>
</feature>
<dbReference type="Pfam" id="PF01402">
    <property type="entry name" value="RHH_1"/>
    <property type="match status" value="1"/>
</dbReference>
<name>A0ABD5YT54_9EURY</name>
<dbReference type="Gene3D" id="3.30.70.1150">
    <property type="entry name" value="ACT-like. Chain A, domain 2"/>
    <property type="match status" value="1"/>
</dbReference>
<keyword evidence="4" id="KW-0804">Transcription</keyword>
<dbReference type="InterPro" id="IPR002145">
    <property type="entry name" value="CopG"/>
</dbReference>
<dbReference type="SUPFAM" id="SSF47598">
    <property type="entry name" value="Ribbon-helix-helix"/>
    <property type="match status" value="1"/>
</dbReference>
<organism evidence="7 8">
    <name type="scientific">Halocatena marina</name>
    <dbReference type="NCBI Taxonomy" id="2934937"/>
    <lineage>
        <taxon>Archaea</taxon>
        <taxon>Methanobacteriati</taxon>
        <taxon>Methanobacteriota</taxon>
        <taxon>Stenosarchaea group</taxon>
        <taxon>Halobacteria</taxon>
        <taxon>Halobacteriales</taxon>
        <taxon>Natronomonadaceae</taxon>
        <taxon>Halocatena</taxon>
    </lineage>
</organism>
<evidence type="ECO:0000256" key="2">
    <source>
        <dbReference type="ARBA" id="ARBA00023015"/>
    </source>
</evidence>
<protein>
    <submittedName>
        <fullName evidence="7">CopG family ribbon-helix-helix protein</fullName>
    </submittedName>
</protein>
<comment type="similarity">
    <text evidence="1">Belongs to the transcriptional regulatory CopG/NikR family.</text>
</comment>
<dbReference type="InterPro" id="IPR050192">
    <property type="entry name" value="CopG/NikR_regulator"/>
</dbReference>
<dbReference type="RefSeq" id="WP_248907192.1">
    <property type="nucleotide sequence ID" value="NZ_CP109979.1"/>
</dbReference>
<dbReference type="CDD" id="cd22231">
    <property type="entry name" value="RHH_NikR_HicB-like"/>
    <property type="match status" value="1"/>
</dbReference>
<evidence type="ECO:0000259" key="5">
    <source>
        <dbReference type="Pfam" id="PF01402"/>
    </source>
</evidence>
<reference evidence="7 8" key="1">
    <citation type="journal article" date="2019" name="Int. J. Syst. Evol. Microbiol.">
        <title>The Global Catalogue of Microorganisms (GCM) 10K type strain sequencing project: providing services to taxonomists for standard genome sequencing and annotation.</title>
        <authorList>
            <consortium name="The Broad Institute Genomics Platform"/>
            <consortium name="The Broad Institute Genome Sequencing Center for Infectious Disease"/>
            <person name="Wu L."/>
            <person name="Ma J."/>
        </authorList>
    </citation>
    <scope>NUCLEOTIDE SEQUENCE [LARGE SCALE GENOMIC DNA]</scope>
    <source>
        <strain evidence="7 8">RDMS1</strain>
    </source>
</reference>
<dbReference type="SUPFAM" id="SSF55021">
    <property type="entry name" value="ACT-like"/>
    <property type="match status" value="1"/>
</dbReference>
<evidence type="ECO:0000256" key="3">
    <source>
        <dbReference type="ARBA" id="ARBA00023125"/>
    </source>
</evidence>
<evidence type="ECO:0000313" key="7">
    <source>
        <dbReference type="EMBL" id="MFC7190396.1"/>
    </source>
</evidence>
<dbReference type="InterPro" id="IPR010985">
    <property type="entry name" value="Ribbon_hlx_hlx"/>
</dbReference>